<organism evidence="2">
    <name type="scientific">uncultured Caudovirales phage</name>
    <dbReference type="NCBI Taxonomy" id="2100421"/>
    <lineage>
        <taxon>Viruses</taxon>
        <taxon>Duplodnaviria</taxon>
        <taxon>Heunggongvirae</taxon>
        <taxon>Uroviricota</taxon>
        <taxon>Caudoviricetes</taxon>
        <taxon>Peduoviridae</taxon>
        <taxon>Maltschvirus</taxon>
        <taxon>Maltschvirus maltsch</taxon>
    </lineage>
</organism>
<evidence type="ECO:0000313" key="2">
    <source>
        <dbReference type="EMBL" id="CAB4189716.1"/>
    </source>
</evidence>
<gene>
    <name evidence="2" type="ORF">UFOVP1196_9</name>
</gene>
<name>A0A6J5R4U0_9CAUD</name>
<sequence length="42" mass="4471">MDPVGLGSGLVGGMMTTGWMIYIVAVVLVLVIACVFFRENPN</sequence>
<reference evidence="2" key="1">
    <citation type="submission" date="2020-05" db="EMBL/GenBank/DDBJ databases">
        <authorList>
            <person name="Chiriac C."/>
            <person name="Salcher M."/>
            <person name="Ghai R."/>
            <person name="Kavagutti S V."/>
        </authorList>
    </citation>
    <scope>NUCLEOTIDE SEQUENCE</scope>
</reference>
<keyword evidence="1" id="KW-0812">Transmembrane</keyword>
<proteinExistence type="predicted"/>
<evidence type="ECO:0000256" key="1">
    <source>
        <dbReference type="SAM" id="Phobius"/>
    </source>
</evidence>
<protein>
    <submittedName>
        <fullName evidence="2">Uncharacterized protein</fullName>
    </submittedName>
</protein>
<dbReference type="EMBL" id="LR797148">
    <property type="protein sequence ID" value="CAB4189716.1"/>
    <property type="molecule type" value="Genomic_DNA"/>
</dbReference>
<accession>A0A6J5R4U0</accession>
<feature type="transmembrane region" description="Helical" evidence="1">
    <location>
        <begin position="20"/>
        <end position="37"/>
    </location>
</feature>
<keyword evidence="1" id="KW-0472">Membrane</keyword>
<keyword evidence="1" id="KW-1133">Transmembrane helix</keyword>